<dbReference type="SUPFAM" id="SSF55486">
    <property type="entry name" value="Metalloproteases ('zincins'), catalytic domain"/>
    <property type="match status" value="1"/>
</dbReference>
<gene>
    <name evidence="7" type="ORF">LTR82_008487</name>
</gene>
<dbReference type="Proteomes" id="UP001168146">
    <property type="component" value="Unassembled WGS sequence"/>
</dbReference>
<evidence type="ECO:0000256" key="2">
    <source>
        <dbReference type="ARBA" id="ARBA00022723"/>
    </source>
</evidence>
<dbReference type="GO" id="GO:0046871">
    <property type="term" value="F:N-acetylgalactosamine binding"/>
    <property type="evidence" value="ECO:0007669"/>
    <property type="project" value="TreeGrafter"/>
</dbReference>
<evidence type="ECO:0000256" key="1">
    <source>
        <dbReference type="ARBA" id="ARBA00022670"/>
    </source>
</evidence>
<dbReference type="GO" id="GO:0030247">
    <property type="term" value="F:polysaccharide binding"/>
    <property type="evidence" value="ECO:0007669"/>
    <property type="project" value="TreeGrafter"/>
</dbReference>
<feature type="domain" description="Peptidase metallopeptidase" evidence="6">
    <location>
        <begin position="103"/>
        <end position="267"/>
    </location>
</feature>
<evidence type="ECO:0000259" key="6">
    <source>
        <dbReference type="SMART" id="SM00235"/>
    </source>
</evidence>
<dbReference type="GO" id="GO:0009986">
    <property type="term" value="C:cell surface"/>
    <property type="evidence" value="ECO:0007669"/>
    <property type="project" value="TreeGrafter"/>
</dbReference>
<dbReference type="SMART" id="SM00235">
    <property type="entry name" value="ZnMc"/>
    <property type="match status" value="1"/>
</dbReference>
<evidence type="ECO:0000256" key="3">
    <source>
        <dbReference type="ARBA" id="ARBA00022801"/>
    </source>
</evidence>
<dbReference type="GO" id="GO:0098609">
    <property type="term" value="P:cell-cell adhesion"/>
    <property type="evidence" value="ECO:0007669"/>
    <property type="project" value="TreeGrafter"/>
</dbReference>
<evidence type="ECO:0000256" key="4">
    <source>
        <dbReference type="ARBA" id="ARBA00022833"/>
    </source>
</evidence>
<protein>
    <recommendedName>
        <fullName evidence="6">Peptidase metallopeptidase domain-containing protein</fullName>
    </recommendedName>
</protein>
<proteinExistence type="predicted"/>
<evidence type="ECO:0000313" key="8">
    <source>
        <dbReference type="Proteomes" id="UP001168146"/>
    </source>
</evidence>
<dbReference type="EMBL" id="JASUXU010000025">
    <property type="protein sequence ID" value="KAK0320373.1"/>
    <property type="molecule type" value="Genomic_DNA"/>
</dbReference>
<feature type="region of interest" description="Disordered" evidence="5">
    <location>
        <begin position="24"/>
        <end position="56"/>
    </location>
</feature>
<dbReference type="GO" id="GO:0098636">
    <property type="term" value="C:protein complex involved in cell adhesion"/>
    <property type="evidence" value="ECO:0007669"/>
    <property type="project" value="TreeGrafter"/>
</dbReference>
<keyword evidence="2" id="KW-0479">Metal-binding</keyword>
<dbReference type="Gene3D" id="2.60.40.2080">
    <property type="match status" value="3"/>
</dbReference>
<name>A0AAN6J7N7_9PEZI</name>
<dbReference type="InterPro" id="IPR024079">
    <property type="entry name" value="MetalloPept_cat_dom_sf"/>
</dbReference>
<feature type="compositionally biased region" description="Polar residues" evidence="5">
    <location>
        <begin position="40"/>
        <end position="55"/>
    </location>
</feature>
<dbReference type="Gene3D" id="3.40.390.10">
    <property type="entry name" value="Collagenase (Catalytic Domain)"/>
    <property type="match status" value="1"/>
</dbReference>
<dbReference type="InterPro" id="IPR006026">
    <property type="entry name" value="Peptidase_Metallo"/>
</dbReference>
<dbReference type="InterPro" id="IPR037221">
    <property type="entry name" value="H-type_lectin_dom_sf"/>
</dbReference>
<dbReference type="AlphaFoldDB" id="A0AAN6J7N7"/>
<dbReference type="Pfam" id="PF09458">
    <property type="entry name" value="H_lectin"/>
    <property type="match status" value="2"/>
</dbReference>
<dbReference type="Pfam" id="PF00413">
    <property type="entry name" value="Peptidase_M10"/>
    <property type="match status" value="1"/>
</dbReference>
<sequence length="606" mass="66254">MSTTTTTQPTSTSVTTLALAVAAGSQSGPPAPGGDKAASPATTAVLTDPQSSTNDELGIPDEHFLCMQMLDPGSVSAVGGVPAGNAIRRPVETNGGLTLTLSDDKKWENGQTVTVRFMGGSEFVRSKVKEYAVLWCQYASIQFQFVDEGDADIRVSFLNGGQLYTHHCASWWAANRSFLCSGSHSKIGTDCLEVDDQDIPTMNFGWFDDQTSNAEFQRTTVHEFGHALGAHHEQNNPNLVVHWNKPVMYKYYLEHDHWDESTVDTNMFTPVIDADATAWDPLSIMHYKILPDFTFDHLSVPLNWVMSDQDKAFIKAMYPPTQGDKGYWLSSESGLFIQSSWSENIRYDRTYGKPPLLALGLNYLDAWHNPMGAYGIWLEAWAANNKRTMFDLHLQGYQVQNFGAGATWLEFDTATHPKVEVSTRGFSVDTPIPGQTWPIRFRHTYTAPPKVLVWLNSLAMGSGTASKCMGASVANVTATGCTVDITALNSDAVMFMGNLTYVVIPANTPNIQMGNVNAGVPGIGAVPGHFVTLQPQSNAIPVRFATAFSAPPKVFLALNALDYSRGDFVRLNAHVTDVSATGFTAHLDTWVESQMFGVTATWVAMM</sequence>
<dbReference type="GO" id="GO:0006508">
    <property type="term" value="P:proteolysis"/>
    <property type="evidence" value="ECO:0007669"/>
    <property type="project" value="UniProtKB-KW"/>
</dbReference>
<accession>A0AAN6J7N7</accession>
<evidence type="ECO:0000256" key="5">
    <source>
        <dbReference type="SAM" id="MobiDB-lite"/>
    </source>
</evidence>
<keyword evidence="3" id="KW-0378">Hydrolase</keyword>
<keyword evidence="1" id="KW-0645">Protease</keyword>
<dbReference type="GO" id="GO:0008270">
    <property type="term" value="F:zinc ion binding"/>
    <property type="evidence" value="ECO:0007669"/>
    <property type="project" value="InterPro"/>
</dbReference>
<dbReference type="GO" id="GO:0070492">
    <property type="term" value="F:oligosaccharide binding"/>
    <property type="evidence" value="ECO:0007669"/>
    <property type="project" value="TreeGrafter"/>
</dbReference>
<dbReference type="InterPro" id="IPR019019">
    <property type="entry name" value="H-type_lectin_domain"/>
</dbReference>
<dbReference type="PANTHER" id="PTHR46938">
    <property type="entry name" value="DISCOIDIN-1 SUBUNIT A-RELATED-RELATED"/>
    <property type="match status" value="1"/>
</dbReference>
<dbReference type="PANTHER" id="PTHR46938:SF1">
    <property type="entry name" value="DISCOIDIN-1 SUBUNIT A-RELATED"/>
    <property type="match status" value="1"/>
</dbReference>
<reference evidence="7" key="1">
    <citation type="submission" date="2021-12" db="EMBL/GenBank/DDBJ databases">
        <title>Black yeast isolated from Biological Soil Crust.</title>
        <authorList>
            <person name="Kurbessoian T."/>
        </authorList>
    </citation>
    <scope>NUCLEOTIDE SEQUENCE</scope>
    <source>
        <strain evidence="7">CCFEE 5208</strain>
    </source>
</reference>
<keyword evidence="4" id="KW-0862">Zinc</keyword>
<comment type="caution">
    <text evidence="7">The sequence shown here is derived from an EMBL/GenBank/DDBJ whole genome shotgun (WGS) entry which is preliminary data.</text>
</comment>
<dbReference type="InterPro" id="IPR001818">
    <property type="entry name" value="Pept_M10_metallopeptidase"/>
</dbReference>
<organism evidence="7 8">
    <name type="scientific">Friedmanniomyces endolithicus</name>
    <dbReference type="NCBI Taxonomy" id="329885"/>
    <lineage>
        <taxon>Eukaryota</taxon>
        <taxon>Fungi</taxon>
        <taxon>Dikarya</taxon>
        <taxon>Ascomycota</taxon>
        <taxon>Pezizomycotina</taxon>
        <taxon>Dothideomycetes</taxon>
        <taxon>Dothideomycetidae</taxon>
        <taxon>Mycosphaerellales</taxon>
        <taxon>Teratosphaeriaceae</taxon>
        <taxon>Friedmanniomyces</taxon>
    </lineage>
</organism>
<dbReference type="SUPFAM" id="SSF141086">
    <property type="entry name" value="Agglutinin HPA-like"/>
    <property type="match status" value="2"/>
</dbReference>
<dbReference type="GO" id="GO:0004222">
    <property type="term" value="F:metalloendopeptidase activity"/>
    <property type="evidence" value="ECO:0007669"/>
    <property type="project" value="InterPro"/>
</dbReference>
<dbReference type="InterPro" id="IPR052487">
    <property type="entry name" value="Galactose-binding_lectin"/>
</dbReference>
<evidence type="ECO:0000313" key="7">
    <source>
        <dbReference type="EMBL" id="KAK0320373.1"/>
    </source>
</evidence>
<dbReference type="GO" id="GO:0031012">
    <property type="term" value="C:extracellular matrix"/>
    <property type="evidence" value="ECO:0007669"/>
    <property type="project" value="InterPro"/>
</dbReference>